<reference evidence="1 2" key="1">
    <citation type="submission" date="2013-02" db="EMBL/GenBank/DDBJ databases">
        <authorList>
            <person name="Harkins D.M."/>
            <person name="Durkin A.S."/>
            <person name="Brinkac L.M."/>
            <person name="Haft D.H."/>
            <person name="Selengut J.D."/>
            <person name="Sanka R."/>
            <person name="DePew J."/>
            <person name="Purushe J."/>
            <person name="Haake D.A."/>
            <person name="Matsunaga J."/>
            <person name="Vinetz J.M."/>
            <person name="Sutton G.G."/>
            <person name="Nierman W.C."/>
            <person name="Fouts D.E."/>
        </authorList>
    </citation>
    <scope>NUCLEOTIDE SEQUENCE [LARGE SCALE GENOMIC DNA]</scope>
    <source>
        <strain evidence="1 2">Ecochallenge</strain>
    </source>
</reference>
<gene>
    <name evidence="1" type="ORF">LEP1GSC043_0228</name>
</gene>
<comment type="caution">
    <text evidence="1">The sequence shown here is derived from an EMBL/GenBank/DDBJ whole genome shotgun (WGS) entry which is preliminary data.</text>
</comment>
<dbReference type="Proteomes" id="UP000012249">
    <property type="component" value="Unassembled WGS sequence"/>
</dbReference>
<evidence type="ECO:0000313" key="1">
    <source>
        <dbReference type="EMBL" id="EMY12021.1"/>
    </source>
</evidence>
<accession>N1U1L9</accession>
<name>N1U1L9_9LEPT</name>
<dbReference type="EMBL" id="AHMI02000332">
    <property type="protein sequence ID" value="EMY12021.1"/>
    <property type="molecule type" value="Genomic_DNA"/>
</dbReference>
<sequence length="42" mass="4802">MRTLFGLCGTRSEERTFFLEDNLKSIQDPFLQKGIQLIVGAK</sequence>
<protein>
    <submittedName>
        <fullName evidence="1">Uncharacterized protein</fullName>
    </submittedName>
</protein>
<proteinExistence type="predicted"/>
<evidence type="ECO:0000313" key="2">
    <source>
        <dbReference type="Proteomes" id="UP000012249"/>
    </source>
</evidence>
<dbReference type="AlphaFoldDB" id="N1U1L9"/>
<organism evidence="1 2">
    <name type="scientific">Leptospira weilii str. Ecochallenge</name>
    <dbReference type="NCBI Taxonomy" id="1049986"/>
    <lineage>
        <taxon>Bacteria</taxon>
        <taxon>Pseudomonadati</taxon>
        <taxon>Spirochaetota</taxon>
        <taxon>Spirochaetia</taxon>
        <taxon>Leptospirales</taxon>
        <taxon>Leptospiraceae</taxon>
        <taxon>Leptospira</taxon>
    </lineage>
</organism>